<dbReference type="InterPro" id="IPR036736">
    <property type="entry name" value="ACP-like_sf"/>
</dbReference>
<evidence type="ECO:0000259" key="1">
    <source>
        <dbReference type="PROSITE" id="PS50075"/>
    </source>
</evidence>
<dbReference type="Pfam" id="PF00550">
    <property type="entry name" value="PP-binding"/>
    <property type="match status" value="1"/>
</dbReference>
<dbReference type="Proteomes" id="UP001334005">
    <property type="component" value="Unassembled WGS sequence"/>
</dbReference>
<accession>A0ABU8Z4J9</accession>
<dbReference type="InterPro" id="IPR009081">
    <property type="entry name" value="PP-bd_ACP"/>
</dbReference>
<sequence length="398" mass="46373">MKSVTEIQVKEEPLFDQRLLHKNEQNEIFLSFCNSSNSSEYIAHALLHEHHYYNDHTRPLTDLMNLLECARQAETYVVHKYEKQPLDTRFILTEWACNFTANFIPTTDLLNRYVSLKIVTSNTRRVKERLLSQSYNIDVYQDHLHIANVYMSVKYMTDNAYCIVRKEKIKSYSSKAIVDFDEATRIIPERVFRRGENNVVVNMPVFNENRIISKLAVNMDNTAYFDHAQDHYPTMVLMEAGKQNCQLWIYKFEVGIFPVLIEMKSKFFHYAELDKDVEIISVKVSDVSENTMIFNVHLRQGGVDIAEMQYSFKVIDQCRGENMDAVKDKVVEILVENFGLNEEKVKENNDLESLGVDSIITIEIQLDLERAFDIKIPDGDILPDFTAKDISDYIKNKG</sequence>
<dbReference type="PROSITE" id="PS50075">
    <property type="entry name" value="CARRIER"/>
    <property type="match status" value="1"/>
</dbReference>
<dbReference type="InterPro" id="IPR005509">
    <property type="entry name" value="AfsA_hotdog_dom"/>
</dbReference>
<gene>
    <name evidence="2" type="ORF">QFI66_009665</name>
</gene>
<reference evidence="2 3" key="1">
    <citation type="submission" date="2024-03" db="EMBL/GenBank/DDBJ databases">
        <title>Two novel Raoultella species associated with bleeding cankers of broadleaf hosts, Raoultella scottia sp. nov. and Raoultella lignicola sp. nov.</title>
        <authorList>
            <person name="Brady C.L."/>
        </authorList>
    </citation>
    <scope>NUCLEOTIDE SEQUENCE [LARGE SCALE GENOMIC DNA]</scope>
    <source>
        <strain evidence="2 3">BAC 10a-01-01</strain>
    </source>
</reference>
<dbReference type="EMBL" id="JARXNH020000052">
    <property type="protein sequence ID" value="MEK0248374.1"/>
    <property type="molecule type" value="Genomic_DNA"/>
</dbReference>
<organism evidence="2 3">
    <name type="scientific">Raoultella scottii</name>
    <dbReference type="NCBI Taxonomy" id="3040937"/>
    <lineage>
        <taxon>Bacteria</taxon>
        <taxon>Pseudomonadati</taxon>
        <taxon>Pseudomonadota</taxon>
        <taxon>Gammaproteobacteria</taxon>
        <taxon>Enterobacterales</taxon>
        <taxon>Enterobacteriaceae</taxon>
        <taxon>Klebsiella/Raoultella group</taxon>
        <taxon>Raoultella</taxon>
    </lineage>
</organism>
<dbReference type="Gene3D" id="1.10.1200.10">
    <property type="entry name" value="ACP-like"/>
    <property type="match status" value="1"/>
</dbReference>
<dbReference type="Pfam" id="PF03756">
    <property type="entry name" value="AfsA"/>
    <property type="match status" value="2"/>
</dbReference>
<feature type="domain" description="Carrier" evidence="1">
    <location>
        <begin position="321"/>
        <end position="398"/>
    </location>
</feature>
<keyword evidence="3" id="KW-1185">Reference proteome</keyword>
<evidence type="ECO:0000313" key="2">
    <source>
        <dbReference type="EMBL" id="MEK0248374.1"/>
    </source>
</evidence>
<evidence type="ECO:0000313" key="3">
    <source>
        <dbReference type="Proteomes" id="UP001334005"/>
    </source>
</evidence>
<dbReference type="RefSeq" id="WP_331834466.1">
    <property type="nucleotide sequence ID" value="NZ_JARXNH020000052.1"/>
</dbReference>
<name>A0ABU8Z4J9_9ENTR</name>
<dbReference type="SUPFAM" id="SSF47336">
    <property type="entry name" value="ACP-like"/>
    <property type="match status" value="1"/>
</dbReference>
<proteinExistence type="predicted"/>
<comment type="caution">
    <text evidence="2">The sequence shown here is derived from an EMBL/GenBank/DDBJ whole genome shotgun (WGS) entry which is preliminary data.</text>
</comment>
<protein>
    <submittedName>
        <fullName evidence="2">AfsA-related hotdog domain-containing protein</fullName>
    </submittedName>
</protein>